<dbReference type="AlphaFoldDB" id="A0A8K0KAD1"/>
<dbReference type="GO" id="GO:0008104">
    <property type="term" value="P:intracellular protein localization"/>
    <property type="evidence" value="ECO:0007669"/>
    <property type="project" value="TreeGrafter"/>
</dbReference>
<feature type="compositionally biased region" description="Basic and acidic residues" evidence="1">
    <location>
        <begin position="192"/>
        <end position="207"/>
    </location>
</feature>
<feature type="region of interest" description="Disordered" evidence="1">
    <location>
        <begin position="262"/>
        <end position="309"/>
    </location>
</feature>
<dbReference type="GO" id="GO:0016324">
    <property type="term" value="C:apical plasma membrane"/>
    <property type="evidence" value="ECO:0007669"/>
    <property type="project" value="TreeGrafter"/>
</dbReference>
<dbReference type="GO" id="GO:0043296">
    <property type="term" value="C:apical junction complex"/>
    <property type="evidence" value="ECO:0007669"/>
    <property type="project" value="TreeGrafter"/>
</dbReference>
<evidence type="ECO:0000256" key="1">
    <source>
        <dbReference type="SAM" id="MobiDB-lite"/>
    </source>
</evidence>
<proteinExistence type="predicted"/>
<dbReference type="EMBL" id="KZ308547">
    <property type="protein sequence ID" value="KAG8231295.1"/>
    <property type="molecule type" value="Genomic_DNA"/>
</dbReference>
<sequence length="309" mass="32157">DDLLSDVADDRETIVAAYHEEDGGVVVGAGDGAEADGEEDGRGERLPHAHHGGGDGASGSSSVGTSSPDMFTDGDHKYLVTPSKPLSASRPRPTTDIEVTGSDLANTPPLQVRRGSEPTLNQLLLDEGVSGGDSKDIGQSPSVSHHLHPQSKRWSAAAPVGLGDGTKKEIPEELNLPDQASGSSGNMYNSWDSRRNVLQEGGEENHSRCKTGSVQRAGVGGSQRSSAFTRFVRDSNRLSVQFLGDSPGGWKWAEAAERAASGISPAAGVGRREPLGAPHYPSPTPSPKLPVVSGVPTSDPEDDLASSDE</sequence>
<dbReference type="GO" id="GO:0045197">
    <property type="term" value="P:establishment or maintenance of epithelial cell apical/basal polarity"/>
    <property type="evidence" value="ECO:0007669"/>
    <property type="project" value="TreeGrafter"/>
</dbReference>
<reference evidence="2" key="1">
    <citation type="submission" date="2013-04" db="EMBL/GenBank/DDBJ databases">
        <authorList>
            <person name="Qu J."/>
            <person name="Murali S.C."/>
            <person name="Bandaranaike D."/>
            <person name="Bellair M."/>
            <person name="Blankenburg K."/>
            <person name="Chao H."/>
            <person name="Dinh H."/>
            <person name="Doddapaneni H."/>
            <person name="Downs B."/>
            <person name="Dugan-Rocha S."/>
            <person name="Elkadiri S."/>
            <person name="Gnanaolivu R.D."/>
            <person name="Hernandez B."/>
            <person name="Javaid M."/>
            <person name="Jayaseelan J.C."/>
            <person name="Lee S."/>
            <person name="Li M."/>
            <person name="Ming W."/>
            <person name="Munidasa M."/>
            <person name="Muniz J."/>
            <person name="Nguyen L."/>
            <person name="Ongeri F."/>
            <person name="Osuji N."/>
            <person name="Pu L.-L."/>
            <person name="Puazo M."/>
            <person name="Qu C."/>
            <person name="Quiroz J."/>
            <person name="Raj R."/>
            <person name="Weissenberger G."/>
            <person name="Xin Y."/>
            <person name="Zou X."/>
            <person name="Han Y."/>
            <person name="Richards S."/>
            <person name="Worley K."/>
            <person name="Muzny D."/>
            <person name="Gibbs R."/>
        </authorList>
    </citation>
    <scope>NUCLEOTIDE SEQUENCE</scope>
    <source>
        <strain evidence="2">Sampled in the wild</strain>
    </source>
</reference>
<protein>
    <submittedName>
        <fullName evidence="2">Uncharacterized protein</fullName>
    </submittedName>
</protein>
<feature type="non-terminal residue" evidence="2">
    <location>
        <position position="1"/>
    </location>
</feature>
<dbReference type="OrthoDB" id="6264899at2759"/>
<dbReference type="GO" id="GO:0000226">
    <property type="term" value="P:microtubule cytoskeleton organization"/>
    <property type="evidence" value="ECO:0007669"/>
    <property type="project" value="TreeGrafter"/>
</dbReference>
<evidence type="ECO:0000313" key="3">
    <source>
        <dbReference type="Proteomes" id="UP000792457"/>
    </source>
</evidence>
<dbReference type="InterPro" id="IPR052213">
    <property type="entry name" value="PAR3"/>
</dbReference>
<dbReference type="Proteomes" id="UP000792457">
    <property type="component" value="Unassembled WGS sequence"/>
</dbReference>
<feature type="compositionally biased region" description="Polar residues" evidence="1">
    <location>
        <begin position="178"/>
        <end position="191"/>
    </location>
</feature>
<dbReference type="GO" id="GO:0051660">
    <property type="term" value="P:establishment of centrosome localization"/>
    <property type="evidence" value="ECO:0007669"/>
    <property type="project" value="TreeGrafter"/>
</dbReference>
<gene>
    <name evidence="2" type="ORF">J437_LFUL006951</name>
</gene>
<accession>A0A8K0KAD1</accession>
<name>A0A8K0KAD1_LADFU</name>
<keyword evidence="3" id="KW-1185">Reference proteome</keyword>
<reference evidence="2" key="2">
    <citation type="submission" date="2017-10" db="EMBL/GenBank/DDBJ databases">
        <title>Ladona fulva Genome sequencing and assembly.</title>
        <authorList>
            <person name="Murali S."/>
            <person name="Richards S."/>
            <person name="Bandaranaike D."/>
            <person name="Bellair M."/>
            <person name="Blankenburg K."/>
            <person name="Chao H."/>
            <person name="Dinh H."/>
            <person name="Doddapaneni H."/>
            <person name="Dugan-Rocha S."/>
            <person name="Elkadiri S."/>
            <person name="Gnanaolivu R."/>
            <person name="Hernandez B."/>
            <person name="Skinner E."/>
            <person name="Javaid M."/>
            <person name="Lee S."/>
            <person name="Li M."/>
            <person name="Ming W."/>
            <person name="Munidasa M."/>
            <person name="Muniz J."/>
            <person name="Nguyen L."/>
            <person name="Hughes D."/>
            <person name="Osuji N."/>
            <person name="Pu L.-L."/>
            <person name="Puazo M."/>
            <person name="Qu C."/>
            <person name="Quiroz J."/>
            <person name="Raj R."/>
            <person name="Weissenberger G."/>
            <person name="Xin Y."/>
            <person name="Zou X."/>
            <person name="Han Y."/>
            <person name="Worley K."/>
            <person name="Muzny D."/>
            <person name="Gibbs R."/>
        </authorList>
    </citation>
    <scope>NUCLEOTIDE SEQUENCE</scope>
    <source>
        <strain evidence="2">Sampled in the wild</strain>
    </source>
</reference>
<feature type="region of interest" description="Disordered" evidence="1">
    <location>
        <begin position="19"/>
        <end position="224"/>
    </location>
</feature>
<dbReference type="GO" id="GO:0005912">
    <property type="term" value="C:adherens junction"/>
    <property type="evidence" value="ECO:0007669"/>
    <property type="project" value="TreeGrafter"/>
</dbReference>
<dbReference type="GO" id="GO:0005938">
    <property type="term" value="C:cell cortex"/>
    <property type="evidence" value="ECO:0007669"/>
    <property type="project" value="TreeGrafter"/>
</dbReference>
<dbReference type="GO" id="GO:0007155">
    <property type="term" value="P:cell adhesion"/>
    <property type="evidence" value="ECO:0007669"/>
    <property type="project" value="TreeGrafter"/>
</dbReference>
<dbReference type="PANTHER" id="PTHR16484:SF17">
    <property type="entry name" value="BAZOOKA, ISOFORM B"/>
    <property type="match status" value="1"/>
</dbReference>
<dbReference type="GO" id="GO:0035091">
    <property type="term" value="F:phosphatidylinositol binding"/>
    <property type="evidence" value="ECO:0007669"/>
    <property type="project" value="TreeGrafter"/>
</dbReference>
<dbReference type="GO" id="GO:0030010">
    <property type="term" value="P:establishment of cell polarity"/>
    <property type="evidence" value="ECO:0007669"/>
    <property type="project" value="TreeGrafter"/>
</dbReference>
<organism evidence="2 3">
    <name type="scientific">Ladona fulva</name>
    <name type="common">Scarce chaser dragonfly</name>
    <name type="synonym">Libellula fulva</name>
    <dbReference type="NCBI Taxonomy" id="123851"/>
    <lineage>
        <taxon>Eukaryota</taxon>
        <taxon>Metazoa</taxon>
        <taxon>Ecdysozoa</taxon>
        <taxon>Arthropoda</taxon>
        <taxon>Hexapoda</taxon>
        <taxon>Insecta</taxon>
        <taxon>Pterygota</taxon>
        <taxon>Palaeoptera</taxon>
        <taxon>Odonata</taxon>
        <taxon>Epiprocta</taxon>
        <taxon>Anisoptera</taxon>
        <taxon>Libelluloidea</taxon>
        <taxon>Libellulidae</taxon>
        <taxon>Ladona</taxon>
    </lineage>
</organism>
<comment type="caution">
    <text evidence="2">The sequence shown here is derived from an EMBL/GenBank/DDBJ whole genome shotgun (WGS) entry which is preliminary data.</text>
</comment>
<evidence type="ECO:0000313" key="2">
    <source>
        <dbReference type="EMBL" id="KAG8231295.1"/>
    </source>
</evidence>
<feature type="compositionally biased region" description="Acidic residues" evidence="1">
    <location>
        <begin position="299"/>
        <end position="309"/>
    </location>
</feature>
<dbReference type="PANTHER" id="PTHR16484">
    <property type="entry name" value="PARTITIONING DEFECTIVE 3 RELATED"/>
    <property type="match status" value="1"/>
</dbReference>
<feature type="compositionally biased region" description="Low complexity" evidence="1">
    <location>
        <begin position="58"/>
        <end position="67"/>
    </location>
</feature>